<dbReference type="NCBIfam" id="TIGR00756">
    <property type="entry name" value="PPR"/>
    <property type="match status" value="3"/>
</dbReference>
<reference evidence="7" key="1">
    <citation type="journal article" date="2023" name="Mol. Phylogenet. Evol.">
        <title>Genome-scale phylogeny and comparative genomics of the fungal order Sordariales.</title>
        <authorList>
            <person name="Hensen N."/>
            <person name="Bonometti L."/>
            <person name="Westerberg I."/>
            <person name="Brannstrom I.O."/>
            <person name="Guillou S."/>
            <person name="Cros-Aarteil S."/>
            <person name="Calhoun S."/>
            <person name="Haridas S."/>
            <person name="Kuo A."/>
            <person name="Mondo S."/>
            <person name="Pangilinan J."/>
            <person name="Riley R."/>
            <person name="LaButti K."/>
            <person name="Andreopoulos B."/>
            <person name="Lipzen A."/>
            <person name="Chen C."/>
            <person name="Yan M."/>
            <person name="Daum C."/>
            <person name="Ng V."/>
            <person name="Clum A."/>
            <person name="Steindorff A."/>
            <person name="Ohm R.A."/>
            <person name="Martin F."/>
            <person name="Silar P."/>
            <person name="Natvig D.O."/>
            <person name="Lalanne C."/>
            <person name="Gautier V."/>
            <person name="Ament-Velasquez S.L."/>
            <person name="Kruys A."/>
            <person name="Hutchinson M.I."/>
            <person name="Powell A.J."/>
            <person name="Barry K."/>
            <person name="Miller A.N."/>
            <person name="Grigoriev I.V."/>
            <person name="Debuchy R."/>
            <person name="Gladieux P."/>
            <person name="Hiltunen Thoren M."/>
            <person name="Johannesson H."/>
        </authorList>
    </citation>
    <scope>NUCLEOTIDE SEQUENCE</scope>
    <source>
        <strain evidence="7">CBS 958.72</strain>
    </source>
</reference>
<evidence type="ECO:0000313" key="7">
    <source>
        <dbReference type="EMBL" id="KAK3371783.1"/>
    </source>
</evidence>
<dbReference type="AlphaFoldDB" id="A0AAE0K7Y5"/>
<feature type="repeat" description="PPR" evidence="5">
    <location>
        <begin position="404"/>
        <end position="438"/>
    </location>
</feature>
<evidence type="ECO:0000256" key="1">
    <source>
        <dbReference type="ARBA" id="ARBA00006192"/>
    </source>
</evidence>
<accession>A0AAE0K7Y5</accession>
<dbReference type="PANTHER" id="PTHR47447">
    <property type="entry name" value="OS03G0856100 PROTEIN"/>
    <property type="match status" value="1"/>
</dbReference>
<name>A0AAE0K7Y5_9PEZI</name>
<evidence type="ECO:0000256" key="2">
    <source>
        <dbReference type="ARBA" id="ARBA00022737"/>
    </source>
</evidence>
<evidence type="ECO:0000256" key="6">
    <source>
        <dbReference type="SAM" id="MobiDB-lite"/>
    </source>
</evidence>
<comment type="similarity">
    <text evidence="1">Belongs to the CCM1 family.</text>
</comment>
<dbReference type="Proteomes" id="UP001287356">
    <property type="component" value="Unassembled WGS sequence"/>
</dbReference>
<reference evidence="7" key="2">
    <citation type="submission" date="2023-06" db="EMBL/GenBank/DDBJ databases">
        <authorList>
            <consortium name="Lawrence Berkeley National Laboratory"/>
            <person name="Haridas S."/>
            <person name="Hensen N."/>
            <person name="Bonometti L."/>
            <person name="Westerberg I."/>
            <person name="Brannstrom I.O."/>
            <person name="Guillou S."/>
            <person name="Cros-Aarteil S."/>
            <person name="Calhoun S."/>
            <person name="Kuo A."/>
            <person name="Mondo S."/>
            <person name="Pangilinan J."/>
            <person name="Riley R."/>
            <person name="Labutti K."/>
            <person name="Andreopoulos B."/>
            <person name="Lipzen A."/>
            <person name="Chen C."/>
            <person name="Yanf M."/>
            <person name="Daum C."/>
            <person name="Ng V."/>
            <person name="Clum A."/>
            <person name="Steindorff A."/>
            <person name="Ohm R."/>
            <person name="Martin F."/>
            <person name="Silar P."/>
            <person name="Natvig D."/>
            <person name="Lalanne C."/>
            <person name="Gautier V."/>
            <person name="Ament-Velasquez S.L."/>
            <person name="Kruys A."/>
            <person name="Hutchinson M.I."/>
            <person name="Powell A.J."/>
            <person name="Barry K."/>
            <person name="Miller A.N."/>
            <person name="Grigoriev I.V."/>
            <person name="Debuchy R."/>
            <person name="Gladieux P."/>
            <person name="Thoren M.H."/>
            <person name="Johannesson H."/>
        </authorList>
    </citation>
    <scope>NUCLEOTIDE SEQUENCE</scope>
    <source>
        <strain evidence="7">CBS 958.72</strain>
    </source>
</reference>
<dbReference type="InterPro" id="IPR002885">
    <property type="entry name" value="PPR_rpt"/>
</dbReference>
<dbReference type="PROSITE" id="PS51375">
    <property type="entry name" value="PPR"/>
    <property type="match status" value="3"/>
</dbReference>
<feature type="repeat" description="PPR" evidence="5">
    <location>
        <begin position="334"/>
        <end position="368"/>
    </location>
</feature>
<feature type="region of interest" description="Disordered" evidence="6">
    <location>
        <begin position="64"/>
        <end position="98"/>
    </location>
</feature>
<comment type="function">
    <text evidence="3">Regulates mitochondrial small subunit maturation by controlling 15S rRNA 5'-end processing. Localizes to the 5' precursor of the 15S rRNA in a position that is subsequently occupied by mS47 in the mature yeast mtSSU. Uses structure and sequence-specific RNA recognition, binding to a single-stranded region of the precursor and specifically recognizing bases -6 to -1. The exchange of Ccm1 for mS47 is coupled to the irreversible removal of precursor rRNA that is accompanied by conformational changes of the mitoribosomal proteins uS5m and mS26. These conformational changes signal completion of 5'-end rRNA processing through protection of the mature 5'-end of the 15S rRNA and stabilization of mS47. The removal of the 5' precursor together with the dissociation of Ccm1 may be catalyzed by the 5'-3' exoribonuclease Pet127. Involved in the specific removal of group I introns in mitochondrial encoded transcripts.</text>
</comment>
<dbReference type="InterPro" id="IPR011990">
    <property type="entry name" value="TPR-like_helical_dom_sf"/>
</dbReference>
<protein>
    <recommendedName>
        <fullName evidence="9">Pentatricopeptide repeat protein</fullName>
    </recommendedName>
</protein>
<dbReference type="Pfam" id="PF01535">
    <property type="entry name" value="PPR"/>
    <property type="match status" value="3"/>
</dbReference>
<feature type="repeat" description="PPR" evidence="5">
    <location>
        <begin position="486"/>
        <end position="520"/>
    </location>
</feature>
<proteinExistence type="inferred from homology"/>
<dbReference type="EMBL" id="JAULSN010000005">
    <property type="protein sequence ID" value="KAK3371783.1"/>
    <property type="molecule type" value="Genomic_DNA"/>
</dbReference>
<gene>
    <name evidence="7" type="ORF">B0T24DRAFT_337505</name>
</gene>
<comment type="caution">
    <text evidence="7">The sequence shown here is derived from an EMBL/GenBank/DDBJ whole genome shotgun (WGS) entry which is preliminary data.</text>
</comment>
<feature type="region of interest" description="Disordered" evidence="6">
    <location>
        <begin position="119"/>
        <end position="144"/>
    </location>
</feature>
<comment type="subunit">
    <text evidence="4">Binds to mitochondrial small subunit 15S rRNA.</text>
</comment>
<evidence type="ECO:0008006" key="9">
    <source>
        <dbReference type="Google" id="ProtNLM"/>
    </source>
</evidence>
<evidence type="ECO:0000256" key="5">
    <source>
        <dbReference type="PROSITE-ProRule" id="PRU00708"/>
    </source>
</evidence>
<keyword evidence="8" id="KW-1185">Reference proteome</keyword>
<keyword evidence="2" id="KW-0677">Repeat</keyword>
<dbReference type="Gene3D" id="1.25.40.10">
    <property type="entry name" value="Tetratricopeptide repeat domain"/>
    <property type="match status" value="2"/>
</dbReference>
<evidence type="ECO:0000256" key="3">
    <source>
        <dbReference type="ARBA" id="ARBA00044493"/>
    </source>
</evidence>
<dbReference type="PANTHER" id="PTHR47447:SF17">
    <property type="entry name" value="OS12G0638900 PROTEIN"/>
    <property type="match status" value="1"/>
</dbReference>
<organism evidence="7 8">
    <name type="scientific">Lasiosphaeria ovina</name>
    <dbReference type="NCBI Taxonomy" id="92902"/>
    <lineage>
        <taxon>Eukaryota</taxon>
        <taxon>Fungi</taxon>
        <taxon>Dikarya</taxon>
        <taxon>Ascomycota</taxon>
        <taxon>Pezizomycotina</taxon>
        <taxon>Sordariomycetes</taxon>
        <taxon>Sordariomycetidae</taxon>
        <taxon>Sordariales</taxon>
        <taxon>Lasiosphaeriaceae</taxon>
        <taxon>Lasiosphaeria</taxon>
    </lineage>
</organism>
<sequence>MKAPSRIDGPICGAFLVLRRPSSTLTISTTTTILSAAPSTSAVTAARSALTLAGRALHHRSYYATHTGKRPSRDDISSAQWPPSSRRRQLTADPPLLRTAGLHNGSFFLSPTSRRCETYSAAAAAAQPPNTSTPEQTPSPKPRPALTKEELLTLVDPFGEDTSEVDEHLSFHRDPYLRRYSPPNDPIVAHDKHDYEFPSIDEVTYAGEAEQAILSDLRFAVLSRLRSRGKADLGTIYDIYQRLPEPRMPYITGRLRHQLLTALGQPEKKNPKSMLRYFAVMADVQEAGFPLTAAEWNGAASYAARYVGATTEVETESALKIWREMEFDGGVKATNVTFNILFDAASKSGNFTLAEMIYKEMEARGHHYNRYHHVSLIHFFGLKLDTAGIRAAFREMVNAGEIIDTVVLNAVLSGLLRAGEEDAADRVYDGMKASAASTLGKGRELPVRTYMNDKSITSALQMFAKMGRRFPQMQPRFQDMALIHPNLQTYRILLNFYCKQGNLAKVAQCVDEMRWFQIPVHGAIFLALFKGYATHGGGFRGATWGEQRLTSVWDALLRCLDSGTPDLEITTWLALWALRAFARCSSRERVMDVYDALKERWRLSHDDEYFMSDFLGRLLEKYC</sequence>
<evidence type="ECO:0000256" key="4">
    <source>
        <dbReference type="ARBA" id="ARBA00044511"/>
    </source>
</evidence>
<evidence type="ECO:0000313" key="8">
    <source>
        <dbReference type="Proteomes" id="UP001287356"/>
    </source>
</evidence>